<proteinExistence type="predicted"/>
<sequence>MTTHLIGPASPNRSLPAVTVVPVLHYANVNEAARWLCQAFGFVERLRIGDHRIQLSVGDGAVVVASRPASATEMPTAHSVMVRVIDVDAHLAHALEQGARVIAEANTYPYGERQYTAVDIGGHVWTFSQTVVDADPASWGGVLLASESGAASDNSINERN</sequence>
<dbReference type="PROSITE" id="PS51819">
    <property type="entry name" value="VOC"/>
    <property type="match status" value="1"/>
</dbReference>
<reference evidence="2" key="1">
    <citation type="submission" date="2022-09" db="EMBL/GenBank/DDBJ databases">
        <title>Tahibacter sp. nov., isolated from a fresh water.</title>
        <authorList>
            <person name="Baek J.H."/>
            <person name="Lee J.K."/>
            <person name="Kim J.M."/>
            <person name="Jeon C.O."/>
        </authorList>
    </citation>
    <scope>NUCLEOTIDE SEQUENCE</scope>
    <source>
        <strain evidence="2">W38</strain>
    </source>
</reference>
<evidence type="ECO:0000259" key="1">
    <source>
        <dbReference type="PROSITE" id="PS51819"/>
    </source>
</evidence>
<dbReference type="InterPro" id="IPR037523">
    <property type="entry name" value="VOC_core"/>
</dbReference>
<protein>
    <submittedName>
        <fullName evidence="2">Glyoxalase</fullName>
    </submittedName>
</protein>
<dbReference type="PANTHER" id="PTHR34109">
    <property type="entry name" value="BNAUNNG04460D PROTEIN-RELATED"/>
    <property type="match status" value="1"/>
</dbReference>
<name>A0ABY6BAK6_9GAMM</name>
<dbReference type="EMBL" id="CP104694">
    <property type="protein sequence ID" value="UXI66562.1"/>
    <property type="molecule type" value="Genomic_DNA"/>
</dbReference>
<keyword evidence="3" id="KW-1185">Reference proteome</keyword>
<evidence type="ECO:0000313" key="2">
    <source>
        <dbReference type="EMBL" id="UXI66562.1"/>
    </source>
</evidence>
<dbReference type="Proteomes" id="UP001064632">
    <property type="component" value="Chromosome"/>
</dbReference>
<dbReference type="InterPro" id="IPR004360">
    <property type="entry name" value="Glyas_Fos-R_dOase_dom"/>
</dbReference>
<dbReference type="InterPro" id="IPR029068">
    <property type="entry name" value="Glyas_Bleomycin-R_OHBP_Dase"/>
</dbReference>
<dbReference type="SUPFAM" id="SSF54593">
    <property type="entry name" value="Glyoxalase/Bleomycin resistance protein/Dihydroxybiphenyl dioxygenase"/>
    <property type="match status" value="1"/>
</dbReference>
<evidence type="ECO:0000313" key="3">
    <source>
        <dbReference type="Proteomes" id="UP001064632"/>
    </source>
</evidence>
<dbReference type="RefSeq" id="WP_261693546.1">
    <property type="nucleotide sequence ID" value="NZ_CP104694.1"/>
</dbReference>
<organism evidence="2 3">
    <name type="scientific">Tahibacter amnicola</name>
    <dbReference type="NCBI Taxonomy" id="2976241"/>
    <lineage>
        <taxon>Bacteria</taxon>
        <taxon>Pseudomonadati</taxon>
        <taxon>Pseudomonadota</taxon>
        <taxon>Gammaproteobacteria</taxon>
        <taxon>Lysobacterales</taxon>
        <taxon>Rhodanobacteraceae</taxon>
        <taxon>Tahibacter</taxon>
    </lineage>
</organism>
<dbReference type="PANTHER" id="PTHR34109:SF1">
    <property type="entry name" value="VOC DOMAIN-CONTAINING PROTEIN"/>
    <property type="match status" value="1"/>
</dbReference>
<feature type="domain" description="VOC" evidence="1">
    <location>
        <begin position="16"/>
        <end position="130"/>
    </location>
</feature>
<dbReference type="Gene3D" id="3.30.720.120">
    <property type="match status" value="1"/>
</dbReference>
<dbReference type="Pfam" id="PF00903">
    <property type="entry name" value="Glyoxalase"/>
    <property type="match status" value="1"/>
</dbReference>
<gene>
    <name evidence="2" type="ORF">N4264_17640</name>
</gene>
<accession>A0ABY6BAK6</accession>
<dbReference type="Gene3D" id="3.30.720.110">
    <property type="match status" value="1"/>
</dbReference>